<proteinExistence type="predicted"/>
<feature type="compositionally biased region" description="Low complexity" evidence="1">
    <location>
        <begin position="347"/>
        <end position="356"/>
    </location>
</feature>
<organism evidence="2 3">
    <name type="scientific">Septoria linicola</name>
    <dbReference type="NCBI Taxonomy" id="215465"/>
    <lineage>
        <taxon>Eukaryota</taxon>
        <taxon>Fungi</taxon>
        <taxon>Dikarya</taxon>
        <taxon>Ascomycota</taxon>
        <taxon>Pezizomycotina</taxon>
        <taxon>Dothideomycetes</taxon>
        <taxon>Dothideomycetidae</taxon>
        <taxon>Mycosphaerellales</taxon>
        <taxon>Mycosphaerellaceae</taxon>
        <taxon>Septoria</taxon>
    </lineage>
</organism>
<keyword evidence="3" id="KW-1185">Reference proteome</keyword>
<dbReference type="EMBL" id="CP099419">
    <property type="protein sequence ID" value="USW50153.1"/>
    <property type="molecule type" value="Genomic_DNA"/>
</dbReference>
<dbReference type="AlphaFoldDB" id="A0A9Q9ANE0"/>
<protein>
    <submittedName>
        <fullName evidence="2">Uncharacterized protein</fullName>
    </submittedName>
</protein>
<sequence>MQQYREHDVPQNPALWHNNIPENCKYGDKFTSRISQVAFNKSLEQQKEPAEVTVHFLKDFDWHDTTVVRIKIRVSDGKCGHKKWQVDLSKATVEKQPTFVQKLPSLPSARKTRTESSATWKVYPQTADQGSITVFIAKGNWNKECNNFNSVRRPWVTSESEPTKFCKRSGKHGVYLCFEFQVRRKSHAFAPASRQRHGELVNLGEGLPQFGDVVKATPQTPPAGSSIDHSRTSVASSLLSGATLDYERIGASRPSTIDAGSAHMNQMSRERRAHSSNAIAQVPIHHPDNHMSHVLEMRATGPDTGTRKRTASVAGLDSIAPGPLCIDPTNKTTLGMQKPLTIHRVASPAARPRAASIEPMRERRSRAESACVTPGLPISTNLAVGGTAAPCARQHSLPATCVDLTGDEDASMKREPSFFSSAIAGDEKQGMDEEDEEDLQLELRAIRTEQKLRALRKQKQRDRQAGVKTEFS</sequence>
<evidence type="ECO:0000313" key="3">
    <source>
        <dbReference type="Proteomes" id="UP001056384"/>
    </source>
</evidence>
<dbReference type="Proteomes" id="UP001056384">
    <property type="component" value="Chromosome 2"/>
</dbReference>
<accession>A0A9Q9ANE0</accession>
<reference evidence="2" key="1">
    <citation type="submission" date="2022-06" db="EMBL/GenBank/DDBJ databases">
        <title>Complete genome sequences of two strains of the flax pathogen Septoria linicola.</title>
        <authorList>
            <person name="Lapalu N."/>
            <person name="Simon A."/>
            <person name="Demenou B."/>
            <person name="Paumier D."/>
            <person name="Guillot M.-P."/>
            <person name="Gout L."/>
            <person name="Valade R."/>
        </authorList>
    </citation>
    <scope>NUCLEOTIDE SEQUENCE</scope>
    <source>
        <strain evidence="2">SE15195</strain>
    </source>
</reference>
<evidence type="ECO:0000313" key="2">
    <source>
        <dbReference type="EMBL" id="USW50153.1"/>
    </source>
</evidence>
<gene>
    <name evidence="2" type="ORF">Slin15195_G034720</name>
</gene>
<evidence type="ECO:0000256" key="1">
    <source>
        <dbReference type="SAM" id="MobiDB-lite"/>
    </source>
</evidence>
<feature type="region of interest" description="Disordered" evidence="1">
    <location>
        <begin position="347"/>
        <end position="371"/>
    </location>
</feature>
<name>A0A9Q9ANE0_9PEZI</name>